<evidence type="ECO:0000256" key="9">
    <source>
        <dbReference type="RuleBase" id="RU368031"/>
    </source>
</evidence>
<comment type="PTM">
    <text evidence="9">PSK-alpha is produced by endopeptidase digestion. PSK-beta is produced from PSK-alpha by exopeptidase digestion.</text>
</comment>
<keyword evidence="6 9" id="KW-0732">Signal</keyword>
<dbReference type="Proteomes" id="UP001188597">
    <property type="component" value="Unassembled WGS sequence"/>
</dbReference>
<evidence type="ECO:0000313" key="12">
    <source>
        <dbReference type="Proteomes" id="UP001188597"/>
    </source>
</evidence>
<dbReference type="EMBL" id="JAVXUP010000347">
    <property type="protein sequence ID" value="KAK3030235.1"/>
    <property type="molecule type" value="Genomic_DNA"/>
</dbReference>
<comment type="caution">
    <text evidence="11">The sequence shown here is derived from an EMBL/GenBank/DDBJ whole genome shotgun (WGS) entry which is preliminary data.</text>
</comment>
<dbReference type="Pfam" id="PF06404">
    <property type="entry name" value="PSK"/>
    <property type="match status" value="1"/>
</dbReference>
<evidence type="ECO:0000256" key="7">
    <source>
        <dbReference type="ARBA" id="ARBA00022782"/>
    </source>
</evidence>
<evidence type="ECO:0000256" key="2">
    <source>
        <dbReference type="ARBA" id="ARBA00010781"/>
    </source>
</evidence>
<evidence type="ECO:0000256" key="10">
    <source>
        <dbReference type="SAM" id="MobiDB-lite"/>
    </source>
</evidence>
<keyword evidence="5 9" id="KW-0765">Sulfation</keyword>
<dbReference type="GO" id="GO:0030154">
    <property type="term" value="P:cell differentiation"/>
    <property type="evidence" value="ECO:0007669"/>
    <property type="project" value="UniProtKB-UniRule"/>
</dbReference>
<evidence type="ECO:0000313" key="11">
    <source>
        <dbReference type="EMBL" id="KAK3030235.1"/>
    </source>
</evidence>
<accession>A0AA88WRV6</accession>
<evidence type="ECO:0000256" key="8">
    <source>
        <dbReference type="ARBA" id="ARBA00023030"/>
    </source>
</evidence>
<evidence type="ECO:0000256" key="6">
    <source>
        <dbReference type="ARBA" id="ARBA00022729"/>
    </source>
</evidence>
<comment type="function">
    <text evidence="9">Promotes plant cell differentiation, organogenesis and somatic embryogenesis as well as cell proliferation.</text>
</comment>
<dbReference type="InterPro" id="IPR009438">
    <property type="entry name" value="Phytosulfokine"/>
</dbReference>
<dbReference type="PANTHER" id="PTHR33285">
    <property type="entry name" value="PHYTOSULFOKINES 3"/>
    <property type="match status" value="1"/>
</dbReference>
<keyword evidence="8 9" id="KW-0339">Growth factor</keyword>
<dbReference type="AlphaFoldDB" id="A0AA88WRV6"/>
<dbReference type="GO" id="GO:0008083">
    <property type="term" value="F:growth factor activity"/>
    <property type="evidence" value="ECO:0007669"/>
    <property type="project" value="UniProtKB-UniRule"/>
</dbReference>
<keyword evidence="12" id="KW-1185">Reference proteome</keyword>
<sequence length="103" mass="11423">MLCVLSERIRHRRAREAPSALSAAVADETQLALGRHTLTQNPPTPETLEKQADDDGAEAKKITEEGGCEGVEKTEECLVRKTLEAHVDYIYTQDHPPKPPHKP</sequence>
<comment type="similarity">
    <text evidence="2 9">Belongs to the phytosulfokine family.</text>
</comment>
<keyword evidence="7 9" id="KW-0221">Differentiation</keyword>
<gene>
    <name evidence="11" type="ORF">RJ639_038358</name>
</gene>
<proteinExistence type="inferred from homology"/>
<keyword evidence="3 9" id="KW-0217">Developmental protein</keyword>
<dbReference type="GO" id="GO:0008283">
    <property type="term" value="P:cell population proliferation"/>
    <property type="evidence" value="ECO:0007669"/>
    <property type="project" value="UniProtKB-UniRule"/>
</dbReference>
<reference evidence="11" key="1">
    <citation type="submission" date="2022-12" db="EMBL/GenBank/DDBJ databases">
        <title>Draft genome assemblies for two species of Escallonia (Escalloniales).</title>
        <authorList>
            <person name="Chanderbali A."/>
            <person name="Dervinis C."/>
            <person name="Anghel I."/>
            <person name="Soltis D."/>
            <person name="Soltis P."/>
            <person name="Zapata F."/>
        </authorList>
    </citation>
    <scope>NUCLEOTIDE SEQUENCE</scope>
    <source>
        <strain evidence="11">UCBG64.0493</strain>
        <tissue evidence="11">Leaf</tissue>
    </source>
</reference>
<evidence type="ECO:0000256" key="4">
    <source>
        <dbReference type="ARBA" id="ARBA00022525"/>
    </source>
</evidence>
<feature type="compositionally biased region" description="Basic and acidic residues" evidence="10">
    <location>
        <begin position="47"/>
        <end position="71"/>
    </location>
</feature>
<organism evidence="11 12">
    <name type="scientific">Escallonia herrerae</name>
    <dbReference type="NCBI Taxonomy" id="1293975"/>
    <lineage>
        <taxon>Eukaryota</taxon>
        <taxon>Viridiplantae</taxon>
        <taxon>Streptophyta</taxon>
        <taxon>Embryophyta</taxon>
        <taxon>Tracheophyta</taxon>
        <taxon>Spermatophyta</taxon>
        <taxon>Magnoliopsida</taxon>
        <taxon>eudicotyledons</taxon>
        <taxon>Gunneridae</taxon>
        <taxon>Pentapetalae</taxon>
        <taxon>asterids</taxon>
        <taxon>campanulids</taxon>
        <taxon>Escalloniales</taxon>
        <taxon>Escalloniaceae</taxon>
        <taxon>Escallonia</taxon>
    </lineage>
</organism>
<comment type="subcellular location">
    <subcellularLocation>
        <location evidence="1 9">Secreted</location>
    </subcellularLocation>
</comment>
<evidence type="ECO:0000256" key="3">
    <source>
        <dbReference type="ARBA" id="ARBA00022473"/>
    </source>
</evidence>
<dbReference type="GO" id="GO:0005576">
    <property type="term" value="C:extracellular region"/>
    <property type="evidence" value="ECO:0007669"/>
    <property type="project" value="UniProtKB-SubCell"/>
</dbReference>
<feature type="region of interest" description="Disordered" evidence="10">
    <location>
        <begin position="35"/>
        <end position="71"/>
    </location>
</feature>
<dbReference type="PANTHER" id="PTHR33285:SF55">
    <property type="entry name" value="PHYTOSULFOKINES 3"/>
    <property type="match status" value="1"/>
</dbReference>
<keyword evidence="4 9" id="KW-0964">Secreted</keyword>
<evidence type="ECO:0000256" key="5">
    <source>
        <dbReference type="ARBA" id="ARBA00022641"/>
    </source>
</evidence>
<name>A0AA88WRV6_9ASTE</name>
<comment type="PTM">
    <text evidence="9">Sulfation is important for activity and for the binding to a putative membrane receptor.</text>
</comment>
<protein>
    <recommendedName>
        <fullName evidence="9">Phytosulfokine</fullName>
    </recommendedName>
    <component>
        <recommendedName>
            <fullName evidence="9">Phytosulfokine-alpha</fullName>
            <shortName evidence="9">PSK-alpha</shortName>
            <shortName evidence="9">Phytosulfokine-a</shortName>
        </recommendedName>
    </component>
    <component>
        <recommendedName>
            <fullName evidence="9">Phytosulfokine-beta</fullName>
            <shortName evidence="9">PSK-beta</shortName>
            <shortName evidence="9">Phytosulfokine-b</shortName>
        </recommendedName>
    </component>
</protein>
<evidence type="ECO:0000256" key="1">
    <source>
        <dbReference type="ARBA" id="ARBA00004613"/>
    </source>
</evidence>